<dbReference type="InterPro" id="IPR021109">
    <property type="entry name" value="Peptidase_aspartic_dom_sf"/>
</dbReference>
<dbReference type="CDD" id="cd00303">
    <property type="entry name" value="retropepsin_like"/>
    <property type="match status" value="1"/>
</dbReference>
<evidence type="ECO:0000313" key="1">
    <source>
        <dbReference type="EMBL" id="GJT00850.1"/>
    </source>
</evidence>
<protein>
    <submittedName>
        <fullName evidence="1">Zinc finger, CCHC-type containing protein</fullName>
    </submittedName>
</protein>
<evidence type="ECO:0000313" key="2">
    <source>
        <dbReference type="Proteomes" id="UP001151760"/>
    </source>
</evidence>
<dbReference type="PANTHER" id="PTHR33067:SF9">
    <property type="entry name" value="RNA-DIRECTED DNA POLYMERASE"/>
    <property type="match status" value="1"/>
</dbReference>
<comment type="caution">
    <text evidence="1">The sequence shown here is derived from an EMBL/GenBank/DDBJ whole genome shotgun (WGS) entry which is preliminary data.</text>
</comment>
<sequence length="192" mass="22053">MITKKEDIRGNFEIPCSLGTLKHVNALVNQGSDVNVMPYSTYTKLTDEKPAETDIRLSLASHSYIYPLGITENVSVEIAEHVYLIDFVILDIRENENRPFILGTPFLTTAKALIKFDTEPIAPTMTVNRLVLEWEEKIKLHLEREMQFNQWRSKNIKGMHPTLIATKEEVIFDEKKLGYSLEVSLDDSQRTI</sequence>
<reference evidence="1" key="1">
    <citation type="journal article" date="2022" name="Int. J. Mol. Sci.">
        <title>Draft Genome of Tanacetum Coccineum: Genomic Comparison of Closely Related Tanacetum-Family Plants.</title>
        <authorList>
            <person name="Yamashiro T."/>
            <person name="Shiraishi A."/>
            <person name="Nakayama K."/>
            <person name="Satake H."/>
        </authorList>
    </citation>
    <scope>NUCLEOTIDE SEQUENCE</scope>
</reference>
<dbReference type="Proteomes" id="UP001151760">
    <property type="component" value="Unassembled WGS sequence"/>
</dbReference>
<reference evidence="1" key="2">
    <citation type="submission" date="2022-01" db="EMBL/GenBank/DDBJ databases">
        <authorList>
            <person name="Yamashiro T."/>
            <person name="Shiraishi A."/>
            <person name="Satake H."/>
            <person name="Nakayama K."/>
        </authorList>
    </citation>
    <scope>NUCLEOTIDE SEQUENCE</scope>
</reference>
<proteinExistence type="predicted"/>
<accession>A0ABQ5ADW0</accession>
<dbReference type="EMBL" id="BQNB010012227">
    <property type="protein sequence ID" value="GJT00850.1"/>
    <property type="molecule type" value="Genomic_DNA"/>
</dbReference>
<dbReference type="Gene3D" id="2.40.70.10">
    <property type="entry name" value="Acid Proteases"/>
    <property type="match status" value="1"/>
</dbReference>
<keyword evidence="2" id="KW-1185">Reference proteome</keyword>
<name>A0ABQ5ADW0_9ASTR</name>
<gene>
    <name evidence="1" type="ORF">Tco_0822019</name>
</gene>
<dbReference type="PANTHER" id="PTHR33067">
    <property type="entry name" value="RNA-DIRECTED DNA POLYMERASE-RELATED"/>
    <property type="match status" value="1"/>
</dbReference>
<organism evidence="1 2">
    <name type="scientific">Tanacetum coccineum</name>
    <dbReference type="NCBI Taxonomy" id="301880"/>
    <lineage>
        <taxon>Eukaryota</taxon>
        <taxon>Viridiplantae</taxon>
        <taxon>Streptophyta</taxon>
        <taxon>Embryophyta</taxon>
        <taxon>Tracheophyta</taxon>
        <taxon>Spermatophyta</taxon>
        <taxon>Magnoliopsida</taxon>
        <taxon>eudicotyledons</taxon>
        <taxon>Gunneridae</taxon>
        <taxon>Pentapetalae</taxon>
        <taxon>asterids</taxon>
        <taxon>campanulids</taxon>
        <taxon>Asterales</taxon>
        <taxon>Asteraceae</taxon>
        <taxon>Asteroideae</taxon>
        <taxon>Anthemideae</taxon>
        <taxon>Anthemidinae</taxon>
        <taxon>Tanacetum</taxon>
    </lineage>
</organism>